<organism evidence="2 3">
    <name type="scientific">Uliginosibacterium silvisoli</name>
    <dbReference type="NCBI Taxonomy" id="3114758"/>
    <lineage>
        <taxon>Bacteria</taxon>
        <taxon>Pseudomonadati</taxon>
        <taxon>Pseudomonadota</taxon>
        <taxon>Betaproteobacteria</taxon>
        <taxon>Rhodocyclales</taxon>
        <taxon>Zoogloeaceae</taxon>
        <taxon>Uliginosibacterium</taxon>
    </lineage>
</organism>
<dbReference type="PROSITE" id="PS51704">
    <property type="entry name" value="GP_PDE"/>
    <property type="match status" value="1"/>
</dbReference>
<evidence type="ECO:0000313" key="3">
    <source>
        <dbReference type="Proteomes" id="UP001331561"/>
    </source>
</evidence>
<keyword evidence="2" id="KW-0378">Hydrolase</keyword>
<dbReference type="EMBL" id="JAYXHS010000001">
    <property type="protein sequence ID" value="MEC5384172.1"/>
    <property type="molecule type" value="Genomic_DNA"/>
</dbReference>
<dbReference type="RefSeq" id="WP_327597155.1">
    <property type="nucleotide sequence ID" value="NZ_JAYXHS010000001.1"/>
</dbReference>
<dbReference type="Proteomes" id="UP001331561">
    <property type="component" value="Unassembled WGS sequence"/>
</dbReference>
<comment type="caution">
    <text evidence="2">The sequence shown here is derived from an EMBL/GenBank/DDBJ whole genome shotgun (WGS) entry which is preliminary data.</text>
</comment>
<gene>
    <name evidence="2" type="primary">ugpQ</name>
    <name evidence="2" type="ORF">VVD49_00485</name>
</gene>
<evidence type="ECO:0000313" key="2">
    <source>
        <dbReference type="EMBL" id="MEC5384172.1"/>
    </source>
</evidence>
<proteinExistence type="predicted"/>
<dbReference type="Pfam" id="PF03009">
    <property type="entry name" value="GDPD"/>
    <property type="match status" value="1"/>
</dbReference>
<dbReference type="EC" id="3.1.4.46" evidence="2"/>
<dbReference type="SUPFAM" id="SSF51695">
    <property type="entry name" value="PLC-like phosphodiesterases"/>
    <property type="match status" value="1"/>
</dbReference>
<reference evidence="2 3" key="1">
    <citation type="submission" date="2024-01" db="EMBL/GenBank/DDBJ databases">
        <title>Uliginosibacterium soil sp. nov.</title>
        <authorList>
            <person name="Lv Y."/>
        </authorList>
    </citation>
    <scope>NUCLEOTIDE SEQUENCE [LARGE SCALE GENOMIC DNA]</scope>
    <source>
        <strain evidence="2 3">H3</strain>
    </source>
</reference>
<evidence type="ECO:0000259" key="1">
    <source>
        <dbReference type="PROSITE" id="PS51704"/>
    </source>
</evidence>
<sequence>MRALPEWPWPTVMAHRCGGALAPENTLAGLRVCKAVGCLGVEFDVMLTRDGTAILIHDETLDRTTNGSGELMNFSDTSLWTLDAGSHHHASFEGEPIPRFAQALERCRALDLATNVEIKPAAGYERATGTAVAQLAMQGRDPGAVPPLLSSFSSTALLAAAQAAPQLPRGWLVDTLPEDWKTHCHALDVVSIHTNCAHLTEAQADAIKSSGIRLVVYTENDPQHARLLRSWGVDTFITDRPDLIRI</sequence>
<keyword evidence="3" id="KW-1185">Reference proteome</keyword>
<feature type="domain" description="GP-PDE" evidence="1">
    <location>
        <begin position="10"/>
        <end position="246"/>
    </location>
</feature>
<accession>A0ABU6JYF2</accession>
<dbReference type="InterPro" id="IPR017946">
    <property type="entry name" value="PLC-like_Pdiesterase_TIM-brl"/>
</dbReference>
<protein>
    <submittedName>
        <fullName evidence="2">Glycerophosphodiester phosphodiesterase</fullName>
        <ecNumber evidence="2">3.1.4.46</ecNumber>
    </submittedName>
</protein>
<dbReference type="Gene3D" id="3.20.20.190">
    <property type="entry name" value="Phosphatidylinositol (PI) phosphodiesterase"/>
    <property type="match status" value="1"/>
</dbReference>
<dbReference type="NCBIfam" id="NF006989">
    <property type="entry name" value="PRK09454.1"/>
    <property type="match status" value="1"/>
</dbReference>
<name>A0ABU6JYF2_9RHOO</name>
<dbReference type="PANTHER" id="PTHR46211:SF1">
    <property type="entry name" value="GLYCEROPHOSPHODIESTER PHOSPHODIESTERASE, CYTOPLASMIC"/>
    <property type="match status" value="1"/>
</dbReference>
<dbReference type="PANTHER" id="PTHR46211">
    <property type="entry name" value="GLYCEROPHOSPHORYL DIESTER PHOSPHODIESTERASE"/>
    <property type="match status" value="1"/>
</dbReference>
<dbReference type="InterPro" id="IPR030395">
    <property type="entry name" value="GP_PDE_dom"/>
</dbReference>
<dbReference type="GO" id="GO:0008889">
    <property type="term" value="F:glycerophosphodiester phosphodiesterase activity"/>
    <property type="evidence" value="ECO:0007669"/>
    <property type="project" value="UniProtKB-EC"/>
</dbReference>